<dbReference type="InterPro" id="IPR051874">
    <property type="entry name" value="Ig-like_domain-LISCH7"/>
</dbReference>
<keyword evidence="2 8" id="KW-1133">Transmembrane helix</keyword>
<dbReference type="Pfam" id="PF05624">
    <property type="entry name" value="LSR"/>
    <property type="match status" value="1"/>
</dbReference>
<evidence type="ECO:0000313" key="11">
    <source>
        <dbReference type="Proteomes" id="UP000472270"/>
    </source>
</evidence>
<evidence type="ECO:0000256" key="8">
    <source>
        <dbReference type="SAM" id="Phobius"/>
    </source>
</evidence>
<feature type="transmembrane region" description="Helical" evidence="8">
    <location>
        <begin position="69"/>
        <end position="94"/>
    </location>
</feature>
<evidence type="ECO:0000256" key="6">
    <source>
        <dbReference type="ARBA" id="ARBA00046288"/>
    </source>
</evidence>
<evidence type="ECO:0000256" key="4">
    <source>
        <dbReference type="ARBA" id="ARBA00023157"/>
    </source>
</evidence>
<organism evidence="10 11">
    <name type="scientific">Sinocyclocheilus rhinocerous</name>
    <dbReference type="NCBI Taxonomy" id="307959"/>
    <lineage>
        <taxon>Eukaryota</taxon>
        <taxon>Metazoa</taxon>
        <taxon>Chordata</taxon>
        <taxon>Craniata</taxon>
        <taxon>Vertebrata</taxon>
        <taxon>Euteleostomi</taxon>
        <taxon>Actinopterygii</taxon>
        <taxon>Neopterygii</taxon>
        <taxon>Teleostei</taxon>
        <taxon>Ostariophysi</taxon>
        <taxon>Cypriniformes</taxon>
        <taxon>Cyprinidae</taxon>
        <taxon>Cyprininae</taxon>
        <taxon>Sinocyclocheilus</taxon>
    </lineage>
</organism>
<feature type="compositionally biased region" description="Polar residues" evidence="7">
    <location>
        <begin position="347"/>
        <end position="372"/>
    </location>
</feature>
<dbReference type="Proteomes" id="UP000472270">
    <property type="component" value="Unassembled WGS sequence"/>
</dbReference>
<feature type="transmembrane region" description="Helical" evidence="8">
    <location>
        <begin position="7"/>
        <end position="27"/>
    </location>
</feature>
<keyword evidence="1 8" id="KW-0812">Transmembrane</keyword>
<evidence type="ECO:0000256" key="3">
    <source>
        <dbReference type="ARBA" id="ARBA00023136"/>
    </source>
</evidence>
<accession>A0A673H2D3</accession>
<dbReference type="InterPro" id="IPR008664">
    <property type="entry name" value="LISCH7"/>
</dbReference>
<evidence type="ECO:0000256" key="2">
    <source>
        <dbReference type="ARBA" id="ARBA00022989"/>
    </source>
</evidence>
<dbReference type="GO" id="GO:0012505">
    <property type="term" value="C:endomembrane system"/>
    <property type="evidence" value="ECO:0007669"/>
    <property type="project" value="UniProtKB-SubCell"/>
</dbReference>
<comment type="subcellular location">
    <subcellularLocation>
        <location evidence="6">Endomembrane system</location>
        <topology evidence="6">Single-pass type I membrane protein</topology>
    </subcellularLocation>
</comment>
<protein>
    <recommendedName>
        <fullName evidence="9">LISCH7 domain-containing protein</fullName>
    </recommendedName>
</protein>
<feature type="region of interest" description="Disordered" evidence="7">
    <location>
        <begin position="225"/>
        <end position="272"/>
    </location>
</feature>
<reference evidence="10" key="2">
    <citation type="submission" date="2025-09" db="UniProtKB">
        <authorList>
            <consortium name="Ensembl"/>
        </authorList>
    </citation>
    <scope>IDENTIFICATION</scope>
</reference>
<evidence type="ECO:0000313" key="10">
    <source>
        <dbReference type="Ensembl" id="ENSSRHP00000019876.1"/>
    </source>
</evidence>
<dbReference type="AlphaFoldDB" id="A0A673H2D3"/>
<proteinExistence type="predicted"/>
<feature type="compositionally biased region" description="Basic and acidic residues" evidence="7">
    <location>
        <begin position="252"/>
        <end position="263"/>
    </location>
</feature>
<dbReference type="PANTHER" id="PTHR15923:SF0">
    <property type="entry name" value="IMMUNOGLOBULIN-LIKE DOMAIN-CONTAINING RECEPTOR 2"/>
    <property type="match status" value="1"/>
</dbReference>
<evidence type="ECO:0000256" key="1">
    <source>
        <dbReference type="ARBA" id="ARBA00022692"/>
    </source>
</evidence>
<evidence type="ECO:0000259" key="9">
    <source>
        <dbReference type="Pfam" id="PF05624"/>
    </source>
</evidence>
<dbReference type="PANTHER" id="PTHR15923">
    <property type="entry name" value="TRANSMEMBRANE AND IMMUNOGLOBULIN DOMAIN-CONTAINING PROTEIN"/>
    <property type="match status" value="1"/>
</dbReference>
<keyword evidence="5" id="KW-0393">Immunoglobulin domain</keyword>
<evidence type="ECO:0000256" key="5">
    <source>
        <dbReference type="ARBA" id="ARBA00023319"/>
    </source>
</evidence>
<dbReference type="Ensembl" id="ENSSRHT00000020516.1">
    <property type="protein sequence ID" value="ENSSRHP00000019876.1"/>
    <property type="gene ID" value="ENSSRHG00000010677.1"/>
</dbReference>
<feature type="domain" description="LISCH7" evidence="9">
    <location>
        <begin position="74"/>
        <end position="106"/>
    </location>
</feature>
<feature type="region of interest" description="Disordered" evidence="7">
    <location>
        <begin position="288"/>
        <end position="382"/>
    </location>
</feature>
<keyword evidence="4" id="KW-1015">Disulfide bond</keyword>
<feature type="transmembrane region" description="Helical" evidence="8">
    <location>
        <begin position="39"/>
        <end position="57"/>
    </location>
</feature>
<keyword evidence="11" id="KW-1185">Reference proteome</keyword>
<name>A0A673H2D3_9TELE</name>
<dbReference type="GO" id="GO:0016020">
    <property type="term" value="C:membrane"/>
    <property type="evidence" value="ECO:0007669"/>
    <property type="project" value="TreeGrafter"/>
</dbReference>
<dbReference type="GO" id="GO:0031016">
    <property type="term" value="P:pancreas development"/>
    <property type="evidence" value="ECO:0007669"/>
    <property type="project" value="TreeGrafter"/>
</dbReference>
<keyword evidence="3 8" id="KW-0472">Membrane</keyword>
<evidence type="ECO:0000256" key="7">
    <source>
        <dbReference type="SAM" id="MobiDB-lite"/>
    </source>
</evidence>
<feature type="compositionally biased region" description="Basic and acidic residues" evidence="7">
    <location>
        <begin position="296"/>
        <end position="314"/>
    </location>
</feature>
<reference evidence="10" key="1">
    <citation type="submission" date="2025-08" db="UniProtKB">
        <authorList>
            <consortium name="Ensembl"/>
        </authorList>
    </citation>
    <scope>IDENTIFICATION</scope>
</reference>
<sequence>DLAVFSLVEWVFVGAVVMGSFLVILPVGNALYGSLTVRANVYVSYSAFVSVLLTHSLRCDGHDGTDLAVFSLVEWVFVGAVVMGSFLVILPVGVCWCQYTWCCPQHLYEAGKVIKTTPPTPVPMFPPYYIPGMPTMVNRQTYRQVQKKALPTIPDLDDLRTTDLSPISLVLLNNEQFNSIDNFRFRWNPRSEHLQRKAFLERGRTGSLDELEEFAMAYMDVYRASPVRCPPSPTPLPGKRRGPWGNGQPQRDTQKRDQSRRDFNGTGSRQDYSDALLNSLLERKAKAVKSSSSKVGHNEEDSDTPSKKSSEGFHSRSPCNQSPRDRMAEDNESLPSYTEKEQERSSGAESGQQPFSYTCSGHGSTASGQEEQNCPRKVVSYL</sequence>